<gene>
    <name evidence="1" type="ORF">HNR61_004525</name>
</gene>
<dbReference type="EMBL" id="JACJIA010000005">
    <property type="protein sequence ID" value="MBA8952879.1"/>
    <property type="molecule type" value="Genomic_DNA"/>
</dbReference>
<name>A0A7W3LRD2_ACTNM</name>
<organism evidence="1 2">
    <name type="scientific">Actinomadura namibiensis</name>
    <dbReference type="NCBI Taxonomy" id="182080"/>
    <lineage>
        <taxon>Bacteria</taxon>
        <taxon>Bacillati</taxon>
        <taxon>Actinomycetota</taxon>
        <taxon>Actinomycetes</taxon>
        <taxon>Streptosporangiales</taxon>
        <taxon>Thermomonosporaceae</taxon>
        <taxon>Actinomadura</taxon>
    </lineage>
</organism>
<dbReference type="AlphaFoldDB" id="A0A7W3LRD2"/>
<dbReference type="Proteomes" id="UP000572680">
    <property type="component" value="Unassembled WGS sequence"/>
</dbReference>
<evidence type="ECO:0000313" key="2">
    <source>
        <dbReference type="Proteomes" id="UP000572680"/>
    </source>
</evidence>
<sequence length="198" mass="22144">MTFRQHMGQAVGRALAEFPAGAVPDIYAITFRIDCVDQDARFPYLAIGYNTESEVARVLEEAGPLDAWEARWSYAYFAPSGLEGIRVAGHDPEHDPVGSGLHREESLAQGLWYEDEDEISEQDRDERDERLEEQFHALCVDLARDLHADGRIVETLGRPLPVILYDMFNPDEMFTLTKAANPAALVADFLSACPEEDG</sequence>
<reference evidence="1 2" key="1">
    <citation type="submission" date="2020-08" db="EMBL/GenBank/DDBJ databases">
        <title>Genomic Encyclopedia of Type Strains, Phase IV (KMG-IV): sequencing the most valuable type-strain genomes for metagenomic binning, comparative biology and taxonomic classification.</title>
        <authorList>
            <person name="Goeker M."/>
        </authorList>
    </citation>
    <scope>NUCLEOTIDE SEQUENCE [LARGE SCALE GENOMIC DNA]</scope>
    <source>
        <strain evidence="1 2">DSM 44197</strain>
    </source>
</reference>
<comment type="caution">
    <text evidence="1">The sequence shown here is derived from an EMBL/GenBank/DDBJ whole genome shotgun (WGS) entry which is preliminary data.</text>
</comment>
<accession>A0A7W3LRD2</accession>
<evidence type="ECO:0000313" key="1">
    <source>
        <dbReference type="EMBL" id="MBA8952879.1"/>
    </source>
</evidence>
<dbReference type="RefSeq" id="WP_182845094.1">
    <property type="nucleotide sequence ID" value="NZ_BAAALP010000034.1"/>
</dbReference>
<protein>
    <recommendedName>
        <fullName evidence="3">DUF4303 domain-containing protein</fullName>
    </recommendedName>
</protein>
<proteinExistence type="predicted"/>
<keyword evidence="2" id="KW-1185">Reference proteome</keyword>
<evidence type="ECO:0008006" key="3">
    <source>
        <dbReference type="Google" id="ProtNLM"/>
    </source>
</evidence>